<gene>
    <name evidence="12" type="primary">sleB</name>
    <name evidence="12" type="ORF">H8693_05065</name>
</gene>
<evidence type="ECO:0000259" key="10">
    <source>
        <dbReference type="Pfam" id="PF01471"/>
    </source>
</evidence>
<evidence type="ECO:0000256" key="7">
    <source>
        <dbReference type="ARBA" id="ARBA00023316"/>
    </source>
</evidence>
<evidence type="ECO:0000256" key="3">
    <source>
        <dbReference type="ARBA" id="ARBA00022544"/>
    </source>
</evidence>
<dbReference type="InterPro" id="IPR036365">
    <property type="entry name" value="PGBD-like_sf"/>
</dbReference>
<keyword evidence="5" id="KW-0378">Hydrolase</keyword>
<feature type="signal peptide" evidence="9">
    <location>
        <begin position="1"/>
        <end position="29"/>
    </location>
</feature>
<feature type="chain" id="PRO_5037885670" description="Spore cortex-lytic enzyme" evidence="9">
    <location>
        <begin position="30"/>
        <end position="219"/>
    </location>
</feature>
<dbReference type="Pfam" id="PF01471">
    <property type="entry name" value="PG_binding_1"/>
    <property type="match status" value="1"/>
</dbReference>
<keyword evidence="4 9" id="KW-0732">Signal</keyword>
<keyword evidence="6" id="KW-0749">Sporulation</keyword>
<reference evidence="12" key="1">
    <citation type="submission" date="2020-08" db="EMBL/GenBank/DDBJ databases">
        <title>Genome public.</title>
        <authorList>
            <person name="Liu C."/>
            <person name="Sun Q."/>
        </authorList>
    </citation>
    <scope>NUCLEOTIDE SEQUENCE</scope>
    <source>
        <strain evidence="12">NSJ-63</strain>
    </source>
</reference>
<evidence type="ECO:0000256" key="4">
    <source>
        <dbReference type="ARBA" id="ARBA00022729"/>
    </source>
</evidence>
<dbReference type="AlphaFoldDB" id="A0A926DG43"/>
<comment type="similarity">
    <text evidence="1">Belongs to the SleB family.</text>
</comment>
<dbReference type="GO" id="GO:0016787">
    <property type="term" value="F:hydrolase activity"/>
    <property type="evidence" value="ECO:0007669"/>
    <property type="project" value="UniProtKB-KW"/>
</dbReference>
<evidence type="ECO:0000256" key="8">
    <source>
        <dbReference type="NCBIfam" id="TIGR02869"/>
    </source>
</evidence>
<feature type="domain" description="Peptidoglycan binding-like" evidence="10">
    <location>
        <begin position="35"/>
        <end position="90"/>
    </location>
</feature>
<dbReference type="InterPro" id="IPR042047">
    <property type="entry name" value="SleB_dom1"/>
</dbReference>
<evidence type="ECO:0000259" key="11">
    <source>
        <dbReference type="Pfam" id="PF07486"/>
    </source>
</evidence>
<dbReference type="InterPro" id="IPR036366">
    <property type="entry name" value="PGBDSf"/>
</dbReference>
<keyword evidence="3" id="KW-0309">Germination</keyword>
<dbReference type="EMBL" id="JACRSS010000001">
    <property type="protein sequence ID" value="MBC8538300.1"/>
    <property type="molecule type" value="Genomic_DNA"/>
</dbReference>
<organism evidence="12 13">
    <name type="scientific">Guopingia tenuis</name>
    <dbReference type="NCBI Taxonomy" id="2763656"/>
    <lineage>
        <taxon>Bacteria</taxon>
        <taxon>Bacillati</taxon>
        <taxon>Bacillota</taxon>
        <taxon>Clostridia</taxon>
        <taxon>Christensenellales</taxon>
        <taxon>Christensenellaceae</taxon>
        <taxon>Guopingia</taxon>
    </lineage>
</organism>
<dbReference type="Gene3D" id="6.20.240.60">
    <property type="match status" value="1"/>
</dbReference>
<dbReference type="GO" id="GO:0030435">
    <property type="term" value="P:sporulation resulting in formation of a cellular spore"/>
    <property type="evidence" value="ECO:0007669"/>
    <property type="project" value="UniProtKB-KW"/>
</dbReference>
<keyword evidence="13" id="KW-1185">Reference proteome</keyword>
<sequence length="219" mass="24060">MEQRKKRTKYLVMAAILLLCSIAASVAFAKYGLSTEEIKTIQRKLKNWGYYSGEVDGIYGSATTNAVKYFQRTNGLDVDGIVGSKTAEKLGMQLGKDKDSATSQPDVYLLARVVYGEARGEPYRGKVAVAAVVLNRMKSPDFPNTMAGVVYQKDAFSIVDDGQINLTPDEEALRAARDALNGVDPTGGCTFYYNPDKTNNKYMLSKPVVTVIGNHRFCK</sequence>
<evidence type="ECO:0000256" key="2">
    <source>
        <dbReference type="ARBA" id="ARBA00018364"/>
    </source>
</evidence>
<dbReference type="Proteomes" id="UP000617951">
    <property type="component" value="Unassembled WGS sequence"/>
</dbReference>
<name>A0A926DG43_9FIRM</name>
<dbReference type="InterPro" id="IPR002477">
    <property type="entry name" value="Peptidoglycan-bd-like"/>
</dbReference>
<evidence type="ECO:0000256" key="5">
    <source>
        <dbReference type="ARBA" id="ARBA00022801"/>
    </source>
</evidence>
<proteinExistence type="inferred from homology"/>
<evidence type="ECO:0000313" key="12">
    <source>
        <dbReference type="EMBL" id="MBC8538300.1"/>
    </source>
</evidence>
<dbReference type="Gene3D" id="1.10.10.2520">
    <property type="entry name" value="Cell wall hydrolase SleB, domain 1"/>
    <property type="match status" value="1"/>
</dbReference>
<evidence type="ECO:0000256" key="6">
    <source>
        <dbReference type="ARBA" id="ARBA00022969"/>
    </source>
</evidence>
<dbReference type="Pfam" id="PF07486">
    <property type="entry name" value="Hydrolase_2"/>
    <property type="match status" value="1"/>
</dbReference>
<dbReference type="InterPro" id="IPR011105">
    <property type="entry name" value="Cell_wall_hydrolase_SleB"/>
</dbReference>
<dbReference type="InterPro" id="IPR014224">
    <property type="entry name" value="Spore_cortex_SleB"/>
</dbReference>
<comment type="caution">
    <text evidence="12">The sequence shown here is derived from an EMBL/GenBank/DDBJ whole genome shotgun (WGS) entry which is preliminary data.</text>
</comment>
<dbReference type="NCBIfam" id="TIGR02869">
    <property type="entry name" value="spore_SleB"/>
    <property type="match status" value="1"/>
</dbReference>
<evidence type="ECO:0000256" key="9">
    <source>
        <dbReference type="SAM" id="SignalP"/>
    </source>
</evidence>
<dbReference type="GO" id="GO:0071555">
    <property type="term" value="P:cell wall organization"/>
    <property type="evidence" value="ECO:0007669"/>
    <property type="project" value="UniProtKB-KW"/>
</dbReference>
<accession>A0A926DG43</accession>
<protein>
    <recommendedName>
        <fullName evidence="2 8">Spore cortex-lytic enzyme</fullName>
    </recommendedName>
</protein>
<keyword evidence="7" id="KW-0961">Cell wall biogenesis/degradation</keyword>
<evidence type="ECO:0000313" key="13">
    <source>
        <dbReference type="Proteomes" id="UP000617951"/>
    </source>
</evidence>
<dbReference type="SUPFAM" id="SSF47090">
    <property type="entry name" value="PGBD-like"/>
    <property type="match status" value="1"/>
</dbReference>
<dbReference type="GO" id="GO:0009847">
    <property type="term" value="P:spore germination"/>
    <property type="evidence" value="ECO:0007669"/>
    <property type="project" value="UniProtKB-UniRule"/>
</dbReference>
<feature type="domain" description="Cell wall hydrolase SleB" evidence="11">
    <location>
        <begin position="120"/>
        <end position="218"/>
    </location>
</feature>
<evidence type="ECO:0000256" key="1">
    <source>
        <dbReference type="ARBA" id="ARBA00007010"/>
    </source>
</evidence>
<dbReference type="Gene3D" id="1.10.101.10">
    <property type="entry name" value="PGBD-like superfamily/PGBD"/>
    <property type="match status" value="1"/>
</dbReference>